<dbReference type="SMART" id="SM00133">
    <property type="entry name" value="S_TK_X"/>
    <property type="match status" value="1"/>
</dbReference>
<dbReference type="GO" id="GO:0004556">
    <property type="term" value="F:alpha-amylase activity"/>
    <property type="evidence" value="ECO:0007669"/>
    <property type="project" value="UniProtKB-EC"/>
</dbReference>
<dbReference type="InterPro" id="IPR035014">
    <property type="entry name" value="STKc_cGK"/>
</dbReference>
<dbReference type="AlphaFoldDB" id="A0AAF5DCK8"/>
<dbReference type="Gene3D" id="3.20.20.80">
    <property type="entry name" value="Glycosidases"/>
    <property type="match status" value="2"/>
</dbReference>
<evidence type="ECO:0000256" key="13">
    <source>
        <dbReference type="ARBA" id="ARBA00022777"/>
    </source>
</evidence>
<evidence type="ECO:0000313" key="29">
    <source>
        <dbReference type="WBParaSite" id="TCONS_00009146.p1"/>
    </source>
</evidence>
<dbReference type="InterPro" id="IPR008271">
    <property type="entry name" value="Ser/Thr_kinase_AS"/>
</dbReference>
<feature type="domain" description="Cyclic nucleotide-binding" evidence="26">
    <location>
        <begin position="281"/>
        <end position="403"/>
    </location>
</feature>
<dbReference type="SUPFAM" id="SSF56112">
    <property type="entry name" value="Protein kinase-like (PK-like)"/>
    <property type="match status" value="1"/>
</dbReference>
<keyword evidence="12 22" id="KW-0547">Nucleotide-binding</keyword>
<dbReference type="SUPFAM" id="SSF51445">
    <property type="entry name" value="(Trans)glycosidases"/>
    <property type="match status" value="1"/>
</dbReference>
<evidence type="ECO:0000256" key="3">
    <source>
        <dbReference type="ARBA" id="ARBA00001923"/>
    </source>
</evidence>
<dbReference type="CDD" id="cd05572">
    <property type="entry name" value="STKc_cGK"/>
    <property type="match status" value="1"/>
</dbReference>
<evidence type="ECO:0000256" key="17">
    <source>
        <dbReference type="ARBA" id="ARBA00023214"/>
    </source>
</evidence>
<evidence type="ECO:0000256" key="10">
    <source>
        <dbReference type="ARBA" id="ARBA00022679"/>
    </source>
</evidence>
<dbReference type="InterPro" id="IPR013780">
    <property type="entry name" value="Glyco_hydro_b"/>
</dbReference>
<dbReference type="GO" id="GO:0005737">
    <property type="term" value="C:cytoplasm"/>
    <property type="evidence" value="ECO:0007669"/>
    <property type="project" value="UniProtKB-ARBA"/>
</dbReference>
<keyword evidence="28" id="KW-1185">Reference proteome</keyword>
<dbReference type="Gene3D" id="2.60.120.10">
    <property type="entry name" value="Jelly Rolls"/>
    <property type="match status" value="2"/>
</dbReference>
<evidence type="ECO:0000256" key="1">
    <source>
        <dbReference type="ARBA" id="ARBA00000548"/>
    </source>
</evidence>
<dbReference type="PROSITE" id="PS00107">
    <property type="entry name" value="PROTEIN_KINASE_ATP"/>
    <property type="match status" value="1"/>
</dbReference>
<evidence type="ECO:0000256" key="7">
    <source>
        <dbReference type="ARBA" id="ARBA00022527"/>
    </source>
</evidence>
<comment type="catalytic activity">
    <reaction evidence="18">
        <text>L-threonyl-[protein] + ATP = O-phospho-L-threonyl-[protein] + ADP + H(+)</text>
        <dbReference type="Rhea" id="RHEA:46608"/>
        <dbReference type="Rhea" id="RHEA-COMP:11060"/>
        <dbReference type="Rhea" id="RHEA-COMP:11605"/>
        <dbReference type="ChEBI" id="CHEBI:15378"/>
        <dbReference type="ChEBI" id="CHEBI:30013"/>
        <dbReference type="ChEBI" id="CHEBI:30616"/>
        <dbReference type="ChEBI" id="CHEBI:61977"/>
        <dbReference type="ChEBI" id="CHEBI:456216"/>
        <dbReference type="EC" id="2.7.11.12"/>
    </reaction>
</comment>
<keyword evidence="10" id="KW-0808">Transferase</keyword>
<dbReference type="PRINTS" id="PR00110">
    <property type="entry name" value="ALPHAAMYLASE"/>
</dbReference>
<dbReference type="InterPro" id="IPR000961">
    <property type="entry name" value="AGC-kinase_C"/>
</dbReference>
<dbReference type="InterPro" id="IPR011009">
    <property type="entry name" value="Kinase-like_dom_sf"/>
</dbReference>
<protein>
    <submittedName>
        <fullName evidence="29">Alpha-amylase</fullName>
    </submittedName>
</protein>
<evidence type="ECO:0000256" key="19">
    <source>
        <dbReference type="ARBA" id="ARBA00047462"/>
    </source>
</evidence>
<evidence type="ECO:0000256" key="21">
    <source>
        <dbReference type="ARBA" id="ARBA00048679"/>
    </source>
</evidence>
<keyword evidence="13" id="KW-0418">Kinase</keyword>
<evidence type="ECO:0000256" key="11">
    <source>
        <dbReference type="ARBA" id="ARBA00022723"/>
    </source>
</evidence>
<feature type="binding site" evidence="22">
    <location>
        <position position="465"/>
    </location>
    <ligand>
        <name>ATP</name>
        <dbReference type="ChEBI" id="CHEBI:30616"/>
    </ligand>
</feature>
<dbReference type="InterPro" id="IPR000719">
    <property type="entry name" value="Prot_kinase_dom"/>
</dbReference>
<dbReference type="InterPro" id="IPR017441">
    <property type="entry name" value="Protein_kinase_ATP_BS"/>
</dbReference>
<dbReference type="Pfam" id="PF00069">
    <property type="entry name" value="Pkinase"/>
    <property type="match status" value="1"/>
</dbReference>
<dbReference type="InterPro" id="IPR006047">
    <property type="entry name" value="GH13_cat_dom"/>
</dbReference>
<dbReference type="PROSITE" id="PS00889">
    <property type="entry name" value="CNMP_BINDING_2"/>
    <property type="match status" value="2"/>
</dbReference>
<comment type="similarity">
    <text evidence="4">Belongs to the protein kinase superfamily. AGC Ser/Thr protein kinase family. cGMP subfamily.</text>
</comment>
<dbReference type="InterPro" id="IPR000595">
    <property type="entry name" value="cNMP-bd_dom"/>
</dbReference>
<feature type="domain" description="AGC-kinase C-terminal" evidence="27">
    <location>
        <begin position="696"/>
        <end position="754"/>
    </location>
</feature>
<keyword evidence="9" id="KW-0597">Phosphoprotein</keyword>
<feature type="domain" description="Protein kinase" evidence="25">
    <location>
        <begin position="435"/>
        <end position="695"/>
    </location>
</feature>
<dbReference type="SUPFAM" id="SSF51206">
    <property type="entry name" value="cAMP-binding domain-like"/>
    <property type="match status" value="2"/>
</dbReference>
<feature type="domain" description="Cyclic nucleotide-binding" evidence="26">
    <location>
        <begin position="163"/>
        <end position="278"/>
    </location>
</feature>
<comment type="catalytic activity">
    <reaction evidence="21">
        <text>L-seryl-[protein] + ATP = O-phospho-L-seryl-[protein] + ADP + H(+)</text>
        <dbReference type="Rhea" id="RHEA:17989"/>
        <dbReference type="Rhea" id="RHEA-COMP:9863"/>
        <dbReference type="Rhea" id="RHEA-COMP:11604"/>
        <dbReference type="ChEBI" id="CHEBI:15378"/>
        <dbReference type="ChEBI" id="CHEBI:29999"/>
        <dbReference type="ChEBI" id="CHEBI:30616"/>
        <dbReference type="ChEBI" id="CHEBI:83421"/>
        <dbReference type="ChEBI" id="CHEBI:456216"/>
        <dbReference type="EC" id="2.7.11.1"/>
    </reaction>
</comment>
<comment type="catalytic activity">
    <reaction evidence="1">
        <text>Endohydrolysis of (1-&gt;4)-alpha-D-glucosidic linkages in polysaccharides containing three or more (1-&gt;4)-alpha-linked D-glucose units.</text>
        <dbReference type="EC" id="3.2.1.1"/>
    </reaction>
</comment>
<evidence type="ECO:0000313" key="28">
    <source>
        <dbReference type="Proteomes" id="UP000035681"/>
    </source>
</evidence>
<evidence type="ECO:0000256" key="2">
    <source>
        <dbReference type="ARBA" id="ARBA00001913"/>
    </source>
</evidence>
<comment type="subunit">
    <text evidence="6">Monomer.</text>
</comment>
<keyword evidence="14" id="KW-0106">Calcium</keyword>
<evidence type="ECO:0000256" key="12">
    <source>
        <dbReference type="ARBA" id="ARBA00022741"/>
    </source>
</evidence>
<evidence type="ECO:0000256" key="22">
    <source>
        <dbReference type="PROSITE-ProRule" id="PRU10141"/>
    </source>
</evidence>
<evidence type="ECO:0000256" key="4">
    <source>
        <dbReference type="ARBA" id="ARBA00006352"/>
    </source>
</evidence>
<comment type="catalytic activity">
    <reaction evidence="19">
        <text>L-seryl-[protein] + ATP = O-phospho-L-seryl-[protein] + ADP + H(+)</text>
        <dbReference type="Rhea" id="RHEA:17989"/>
        <dbReference type="Rhea" id="RHEA-COMP:9863"/>
        <dbReference type="Rhea" id="RHEA-COMP:11604"/>
        <dbReference type="ChEBI" id="CHEBI:15378"/>
        <dbReference type="ChEBI" id="CHEBI:29999"/>
        <dbReference type="ChEBI" id="CHEBI:30616"/>
        <dbReference type="ChEBI" id="CHEBI:83421"/>
        <dbReference type="ChEBI" id="CHEBI:456216"/>
        <dbReference type="EC" id="2.7.11.12"/>
    </reaction>
</comment>
<keyword evidence="17" id="KW-0868">Chloride</keyword>
<comment type="catalytic activity">
    <reaction evidence="20">
        <text>L-threonyl-[protein] + ATP = O-phospho-L-threonyl-[protein] + ADP + H(+)</text>
        <dbReference type="Rhea" id="RHEA:46608"/>
        <dbReference type="Rhea" id="RHEA-COMP:11060"/>
        <dbReference type="Rhea" id="RHEA-COMP:11605"/>
        <dbReference type="ChEBI" id="CHEBI:15378"/>
        <dbReference type="ChEBI" id="CHEBI:30013"/>
        <dbReference type="ChEBI" id="CHEBI:30616"/>
        <dbReference type="ChEBI" id="CHEBI:61977"/>
        <dbReference type="ChEBI" id="CHEBI:456216"/>
        <dbReference type="EC" id="2.7.11.1"/>
    </reaction>
</comment>
<evidence type="ECO:0000256" key="15">
    <source>
        <dbReference type="ARBA" id="ARBA00022840"/>
    </source>
</evidence>
<dbReference type="SMART" id="SM00632">
    <property type="entry name" value="Aamy_C"/>
    <property type="match status" value="1"/>
</dbReference>
<dbReference type="InterPro" id="IPR018488">
    <property type="entry name" value="cNMP-bd_CS"/>
</dbReference>
<evidence type="ECO:0000256" key="8">
    <source>
        <dbReference type="ARBA" id="ARBA00022535"/>
    </source>
</evidence>
<dbReference type="GO" id="GO:0004692">
    <property type="term" value="F:cGMP-dependent protein kinase activity"/>
    <property type="evidence" value="ECO:0007669"/>
    <property type="project" value="UniProtKB-EC"/>
</dbReference>
<dbReference type="PROSITE" id="PS00108">
    <property type="entry name" value="PROTEIN_KINASE_ST"/>
    <property type="match status" value="1"/>
</dbReference>
<dbReference type="PANTHER" id="PTHR24353">
    <property type="entry name" value="CYCLIC NUCLEOTIDE-DEPENDENT PROTEIN KINASE"/>
    <property type="match status" value="1"/>
</dbReference>
<evidence type="ECO:0000256" key="24">
    <source>
        <dbReference type="SAM" id="Coils"/>
    </source>
</evidence>
<dbReference type="SMART" id="SM00642">
    <property type="entry name" value="Aamy"/>
    <property type="match status" value="1"/>
</dbReference>
<dbReference type="CDD" id="cd11317">
    <property type="entry name" value="AmyAc_bac_euk_AmyA"/>
    <property type="match status" value="1"/>
</dbReference>
<dbReference type="Gene3D" id="1.10.510.10">
    <property type="entry name" value="Transferase(Phosphotransferase) domain 1"/>
    <property type="match status" value="1"/>
</dbReference>
<evidence type="ECO:0000256" key="5">
    <source>
        <dbReference type="ARBA" id="ARBA00008061"/>
    </source>
</evidence>
<name>A0AAF5DCK8_STRER</name>
<dbReference type="PROSITE" id="PS50042">
    <property type="entry name" value="CNMP_BINDING_3"/>
    <property type="match status" value="2"/>
</dbReference>
<keyword evidence="16" id="KW-0142">cGMP-binding</keyword>
<dbReference type="Pfam" id="PF00027">
    <property type="entry name" value="cNMP_binding"/>
    <property type="match status" value="2"/>
</dbReference>
<dbReference type="GO" id="GO:0007010">
    <property type="term" value="P:cytoskeleton organization"/>
    <property type="evidence" value="ECO:0007669"/>
    <property type="project" value="UniProtKB-ARBA"/>
</dbReference>
<evidence type="ECO:0000256" key="14">
    <source>
        <dbReference type="ARBA" id="ARBA00022837"/>
    </source>
</evidence>
<dbReference type="SMART" id="SM00100">
    <property type="entry name" value="cNMP"/>
    <property type="match status" value="2"/>
</dbReference>
<accession>A0AAF5DCK8</accession>
<evidence type="ECO:0000256" key="6">
    <source>
        <dbReference type="ARBA" id="ARBA00011245"/>
    </source>
</evidence>
<dbReference type="InterPro" id="IPR006048">
    <property type="entry name" value="A-amylase/branching_C"/>
</dbReference>
<keyword evidence="7" id="KW-0723">Serine/threonine-protein kinase</keyword>
<dbReference type="SUPFAM" id="SSF51011">
    <property type="entry name" value="Glycosyl hydrolase domain"/>
    <property type="match status" value="1"/>
</dbReference>
<dbReference type="GO" id="GO:0005524">
    <property type="term" value="F:ATP binding"/>
    <property type="evidence" value="ECO:0007669"/>
    <property type="project" value="UniProtKB-UniRule"/>
</dbReference>
<dbReference type="CDD" id="cd00038">
    <property type="entry name" value="CAP_ED"/>
    <property type="match status" value="2"/>
</dbReference>
<dbReference type="Gene3D" id="2.60.40.1180">
    <property type="entry name" value="Golgi alpha-mannosidase II"/>
    <property type="match status" value="1"/>
</dbReference>
<evidence type="ECO:0000259" key="27">
    <source>
        <dbReference type="PROSITE" id="PS51285"/>
    </source>
</evidence>
<comment type="similarity">
    <text evidence="5 23">Belongs to the glycosyl hydrolase 13 family.</text>
</comment>
<dbReference type="GO" id="GO:0005975">
    <property type="term" value="P:carbohydrate metabolic process"/>
    <property type="evidence" value="ECO:0007669"/>
    <property type="project" value="InterPro"/>
</dbReference>
<proteinExistence type="inferred from homology"/>
<organism evidence="28 29">
    <name type="scientific">Strongyloides stercoralis</name>
    <name type="common">Threadworm</name>
    <dbReference type="NCBI Taxonomy" id="6248"/>
    <lineage>
        <taxon>Eukaryota</taxon>
        <taxon>Metazoa</taxon>
        <taxon>Ecdysozoa</taxon>
        <taxon>Nematoda</taxon>
        <taxon>Chromadorea</taxon>
        <taxon>Rhabditida</taxon>
        <taxon>Tylenchina</taxon>
        <taxon>Panagrolaimomorpha</taxon>
        <taxon>Strongyloidoidea</taxon>
        <taxon>Strongyloididae</taxon>
        <taxon>Strongyloides</taxon>
    </lineage>
</organism>
<evidence type="ECO:0000256" key="20">
    <source>
        <dbReference type="ARBA" id="ARBA00047899"/>
    </source>
</evidence>
<dbReference type="Proteomes" id="UP000035681">
    <property type="component" value="Unplaced"/>
</dbReference>
<keyword evidence="8" id="KW-0140">cGMP</keyword>
<dbReference type="Pfam" id="PF02806">
    <property type="entry name" value="Alpha-amylase_C"/>
    <property type="match status" value="1"/>
</dbReference>
<dbReference type="Gene3D" id="3.30.200.20">
    <property type="entry name" value="Phosphorylase Kinase, domain 1"/>
    <property type="match status" value="1"/>
</dbReference>
<dbReference type="SMART" id="SM00220">
    <property type="entry name" value="S_TKc"/>
    <property type="match status" value="1"/>
</dbReference>
<dbReference type="PROSITE" id="PS00888">
    <property type="entry name" value="CNMP_BINDING_1"/>
    <property type="match status" value="1"/>
</dbReference>
<dbReference type="InterPro" id="IPR006046">
    <property type="entry name" value="Alpha_amylase"/>
</dbReference>
<keyword evidence="24" id="KW-0175">Coiled coil</keyword>
<evidence type="ECO:0000259" key="25">
    <source>
        <dbReference type="PROSITE" id="PS50011"/>
    </source>
</evidence>
<dbReference type="GO" id="GO:0046872">
    <property type="term" value="F:metal ion binding"/>
    <property type="evidence" value="ECO:0007669"/>
    <property type="project" value="UniProtKB-KW"/>
</dbReference>
<keyword evidence="15 22" id="KW-0067">ATP-binding</keyword>
<comment type="cofactor">
    <cofactor evidence="2">
        <name>Ca(2+)</name>
        <dbReference type="ChEBI" id="CHEBI:29108"/>
    </cofactor>
</comment>
<dbReference type="InterPro" id="IPR014710">
    <property type="entry name" value="RmlC-like_jellyroll"/>
</dbReference>
<dbReference type="PANTHER" id="PTHR24353:SF111">
    <property type="match status" value="1"/>
</dbReference>
<evidence type="ECO:0000256" key="18">
    <source>
        <dbReference type="ARBA" id="ARBA00047298"/>
    </source>
</evidence>
<evidence type="ECO:0000256" key="9">
    <source>
        <dbReference type="ARBA" id="ARBA00022553"/>
    </source>
</evidence>
<evidence type="ECO:0000259" key="26">
    <source>
        <dbReference type="PROSITE" id="PS50042"/>
    </source>
</evidence>
<dbReference type="InterPro" id="IPR031319">
    <property type="entry name" value="A-amylase_C"/>
</dbReference>
<evidence type="ECO:0000256" key="16">
    <source>
        <dbReference type="ARBA" id="ARBA00022992"/>
    </source>
</evidence>
<dbReference type="InterPro" id="IPR017853">
    <property type="entry name" value="GH"/>
</dbReference>
<dbReference type="WBParaSite" id="TCONS_00009146.p1">
    <property type="protein sequence ID" value="TCONS_00009146.p1"/>
    <property type="gene ID" value="XLOC_006989"/>
</dbReference>
<dbReference type="FunFam" id="1.10.510.10:FF:000024">
    <property type="entry name" value="Probable serine/threonine-protein kinase cot-1"/>
    <property type="match status" value="1"/>
</dbReference>
<keyword evidence="11" id="KW-0479">Metal-binding</keyword>
<dbReference type="PROSITE" id="PS50011">
    <property type="entry name" value="PROTEIN_KINASE_DOM"/>
    <property type="match status" value="1"/>
</dbReference>
<feature type="coiled-coil region" evidence="24">
    <location>
        <begin position="40"/>
        <end position="74"/>
    </location>
</feature>
<dbReference type="FunFam" id="2.60.120.10:FF:000064">
    <property type="entry name" value="cGMP-dependent protein kinase, isozyme"/>
    <property type="match status" value="1"/>
</dbReference>
<reference evidence="29" key="1">
    <citation type="submission" date="2024-02" db="UniProtKB">
        <authorList>
            <consortium name="WormBaseParasite"/>
        </authorList>
    </citation>
    <scope>IDENTIFICATION</scope>
</reference>
<comment type="cofactor">
    <cofactor evidence="3">
        <name>chloride</name>
        <dbReference type="ChEBI" id="CHEBI:17996"/>
    </cofactor>
</comment>
<dbReference type="GO" id="GO:0030553">
    <property type="term" value="F:cGMP binding"/>
    <property type="evidence" value="ECO:0007669"/>
    <property type="project" value="UniProtKB-KW"/>
</dbReference>
<sequence>MPFMKSSKTISISGKTFNIEEIQRLIPELENDIIKKDRIIHEYKCVHDTYRQRIKELEEQVLFFQAECDKLRSVLEQKTISATSPHKGSSQKSSAEMLVDDLQNKTALTTVKQNDNNTRAKKVAVSAEPTLFNKEQNNTILKHHPKSVSDKRLIREAVQKNDFLRQLEKEQVIEIVESMYEWKVPSGEWVIREGEPGERVFVVANGMLRVTKEGKILRDIGAGNVIGELAILYNCTRTASIQAISEVQLWVLDRSTFQMITMKLGIERHSQMISFLKKVSIFSNLNEDRLSKLADVMDQDYYPGGHYILREGEKGNTFFVINSGSVRITQQIDDEPEPREIRIMGSGDFFGEKALLGEQIRTANVIAMNPGVEVLTLDRISFLNLIGELEALKRDYGDNERRRTHKEKRHPSNEMLNRERCAVMNELKDLQLKHLKRIATLGVGGFGRVELVCINNDKSRTFALKAMKKKHIVDTKQQEHIFSERNILFDLNSDWIVNLYKTFRDSKYVYMLLEACLGGELWTTLRDHGHFDEFTARFYIACVLEALDYIHSKNIIYRDLKPENCLITASGYIKLVDFGFAKRLPSGKKTWTFCGTPEYVSPEIILNKGHDRSADLWSVGIFTCELLLGRPPFQASDPMKTYTLILKGVDALDIPNKRMGKAATTFVKKLCKDNPAERLGIGVDGINEIRKNRWFMGFDWEGLRSRTAKPPLIPRIENAADHRNFDSYEVDNDIPTDEFSGWDEVHLFEWKWTDIANECETFLSKYGYGAVQISPPMEHITITSNGMPWWIRYQPVSYKLNSRSGTESQFKDMIKRCNKVDVKIIVDVVLNHMTGVGQKFGVNSVGSSNGTTFDATNGVESFPGVPYTKDNTNDQRCNHDIQQGDYSGSAYHVKECRLSGLIDLNQNDTFDASKHMWPNDLLTILNKIKNLREDIFGSNKRPIAIHEVIDRGGEAVKCADYKGLGRYTDFNYGYFVSQAAKKEMDWSKLTKLGPGFDYGNYEDNNVLAFIENHDNERDNNPYVVTYKNGDAYKRAVSFMLAWPYGLPRVMSSYYFNQHDQGPPNAGSNNNYATTSPTFDTSTQTCQQSSGWVCQHRWPEIRKMTLFRKSTNGAAVSNIQTSNNIIAFARTNKGYFALNGGNNQYTFNSIQTTLPVGVYCDIYNGDLTSDGCSGKKITVLSSGKATFNLEAGECIAFTVDSRIGNGKLPTPSIPSTYKLTGILLKKSTFMGQNIFIRGGHTNGITCTSTDYSQAKDPCSISIIHSLNVSFFYNEYLSWRQNDNYLDWHGAEFTQGTHDGYVSFGTPLIWTTNDKSDPQYQPINKYGSDYWMVQFYMDCSKLSNGWFELKGYEDNGIGWESDINQATCTGTVGGKASYISNNHMGICGSVNIFEWGSNNCIINSF</sequence>
<evidence type="ECO:0000256" key="23">
    <source>
        <dbReference type="RuleBase" id="RU003615"/>
    </source>
</evidence>
<dbReference type="PROSITE" id="PS51285">
    <property type="entry name" value="AGC_KINASE_CTER"/>
    <property type="match status" value="1"/>
</dbReference>
<dbReference type="InterPro" id="IPR018490">
    <property type="entry name" value="cNMP-bd_dom_sf"/>
</dbReference>
<dbReference type="FunFam" id="2.60.120.10:FF:000072">
    <property type="entry name" value="cGMP-dependent protein kinase"/>
    <property type="match status" value="1"/>
</dbReference>